<accession>A0A087BTE6</accession>
<sequence>MNGIIAMMARGAAVVAAVGATMAPAIPVGAVQKVDAPRAAVEHALAASKRGQSLTDPACPPWLQWACGPRVAGDAARRTD</sequence>
<evidence type="ECO:0000313" key="3">
    <source>
        <dbReference type="Proteomes" id="UP000029082"/>
    </source>
</evidence>
<dbReference type="EMBL" id="JGZE01000026">
    <property type="protein sequence ID" value="KFI74296.1"/>
    <property type="molecule type" value="Genomic_DNA"/>
</dbReference>
<gene>
    <name evidence="2" type="ORF">BMON_1031</name>
</gene>
<evidence type="ECO:0000313" key="2">
    <source>
        <dbReference type="EMBL" id="KFI74296.1"/>
    </source>
</evidence>
<evidence type="ECO:0000256" key="1">
    <source>
        <dbReference type="SAM" id="SignalP"/>
    </source>
</evidence>
<keyword evidence="1" id="KW-0732">Signal</keyword>
<feature type="chain" id="PRO_5039404914" evidence="1">
    <location>
        <begin position="17"/>
        <end position="80"/>
    </location>
</feature>
<keyword evidence="3" id="KW-1185">Reference proteome</keyword>
<dbReference type="Proteomes" id="UP000029082">
    <property type="component" value="Unassembled WGS sequence"/>
</dbReference>
<organism evidence="2 3">
    <name type="scientific">Bifidobacterium mongoliense DSM 21395</name>
    <dbReference type="NCBI Taxonomy" id="1437603"/>
    <lineage>
        <taxon>Bacteria</taxon>
        <taxon>Bacillati</taxon>
        <taxon>Actinomycetota</taxon>
        <taxon>Actinomycetes</taxon>
        <taxon>Bifidobacteriales</taxon>
        <taxon>Bifidobacteriaceae</taxon>
        <taxon>Bifidobacterium</taxon>
    </lineage>
</organism>
<proteinExistence type="predicted"/>
<dbReference type="AlphaFoldDB" id="A0A087BTE6"/>
<reference evidence="2 3" key="1">
    <citation type="submission" date="2014-03" db="EMBL/GenBank/DDBJ databases">
        <title>Genomics of Bifidobacteria.</title>
        <authorList>
            <person name="Ventura M."/>
            <person name="Milani C."/>
            <person name="Lugli G.A."/>
        </authorList>
    </citation>
    <scope>NUCLEOTIDE SEQUENCE [LARGE SCALE GENOMIC DNA]</scope>
    <source>
        <strain evidence="2 3">DSM 21395</strain>
    </source>
</reference>
<name>A0A087BTE6_9BIFI</name>
<protein>
    <submittedName>
        <fullName evidence="2">Uncharacterized protein</fullName>
    </submittedName>
</protein>
<comment type="caution">
    <text evidence="2">The sequence shown here is derived from an EMBL/GenBank/DDBJ whole genome shotgun (WGS) entry which is preliminary data.</text>
</comment>
<feature type="signal peptide" evidence="1">
    <location>
        <begin position="1"/>
        <end position="16"/>
    </location>
</feature>